<dbReference type="InterPro" id="IPR005467">
    <property type="entry name" value="His_kinase_dom"/>
</dbReference>
<dbReference type="PANTHER" id="PTHR45436:SF5">
    <property type="entry name" value="SENSOR HISTIDINE KINASE TRCS"/>
    <property type="match status" value="1"/>
</dbReference>
<evidence type="ECO:0000256" key="9">
    <source>
        <dbReference type="ARBA" id="ARBA00023012"/>
    </source>
</evidence>
<dbReference type="SMART" id="SM00304">
    <property type="entry name" value="HAMP"/>
    <property type="match status" value="1"/>
</dbReference>
<gene>
    <name evidence="13" type="ORF">CLV71_103117</name>
</gene>
<evidence type="ECO:0000256" key="2">
    <source>
        <dbReference type="ARBA" id="ARBA00004236"/>
    </source>
</evidence>
<evidence type="ECO:0000256" key="6">
    <source>
        <dbReference type="ARBA" id="ARBA00022692"/>
    </source>
</evidence>
<evidence type="ECO:0000256" key="4">
    <source>
        <dbReference type="ARBA" id="ARBA00022553"/>
    </source>
</evidence>
<dbReference type="InterPro" id="IPR003594">
    <property type="entry name" value="HATPase_dom"/>
</dbReference>
<dbReference type="InterPro" id="IPR003660">
    <property type="entry name" value="HAMP_dom"/>
</dbReference>
<keyword evidence="8 10" id="KW-1133">Transmembrane helix</keyword>
<dbReference type="CDD" id="cd00082">
    <property type="entry name" value="HisKA"/>
    <property type="match status" value="1"/>
</dbReference>
<dbReference type="InterPro" id="IPR036890">
    <property type="entry name" value="HATPase_C_sf"/>
</dbReference>
<dbReference type="PROSITE" id="PS50109">
    <property type="entry name" value="HIS_KIN"/>
    <property type="match status" value="1"/>
</dbReference>
<dbReference type="Pfam" id="PF00512">
    <property type="entry name" value="HisKA"/>
    <property type="match status" value="1"/>
</dbReference>
<accession>A0A4R7VXK7</accession>
<dbReference type="SMART" id="SM00388">
    <property type="entry name" value="HisKA"/>
    <property type="match status" value="1"/>
</dbReference>
<feature type="transmembrane region" description="Helical" evidence="10">
    <location>
        <begin position="139"/>
        <end position="160"/>
    </location>
</feature>
<dbReference type="Gene3D" id="6.10.340.10">
    <property type="match status" value="1"/>
</dbReference>
<dbReference type="Gene3D" id="3.30.565.10">
    <property type="entry name" value="Histidine kinase-like ATPase, C-terminal domain"/>
    <property type="match status" value="1"/>
</dbReference>
<evidence type="ECO:0000259" key="12">
    <source>
        <dbReference type="PROSITE" id="PS50885"/>
    </source>
</evidence>
<keyword evidence="14" id="KW-1185">Reference proteome</keyword>
<dbReference type="Pfam" id="PF02518">
    <property type="entry name" value="HATPase_c"/>
    <property type="match status" value="1"/>
</dbReference>
<evidence type="ECO:0000256" key="3">
    <source>
        <dbReference type="ARBA" id="ARBA00012438"/>
    </source>
</evidence>
<dbReference type="InterPro" id="IPR036097">
    <property type="entry name" value="HisK_dim/P_sf"/>
</dbReference>
<organism evidence="13 14">
    <name type="scientific">Actinophytocola oryzae</name>
    <dbReference type="NCBI Taxonomy" id="502181"/>
    <lineage>
        <taxon>Bacteria</taxon>
        <taxon>Bacillati</taxon>
        <taxon>Actinomycetota</taxon>
        <taxon>Actinomycetes</taxon>
        <taxon>Pseudonocardiales</taxon>
        <taxon>Pseudonocardiaceae</taxon>
    </lineage>
</organism>
<sequence>MRGRIVTLAVSAAVLALVLFGVPLAAAVAGYYADDARAELEQGADTAALTVVPDLLKGTVPRTLPDLGHGTTVALYRTDGTRWTGTGPATVAVSLASDEVVEADTDSELVLMASVGDGERVVGIVRVASSRGEIYRRAVVTWLIMGGLGLVAVAGVWLLARRQATRLARPLEDLSSAAYELGAGNFTVATARSGIAEIDSVGASLDTTAARLSDLVARERAFTADASHQLRTPLAGLRLELEAALDLPDEELRPSITAALESADQLEGTVADLLDLARNVPARAGLEPVGGLLDRLGRDWTGLLAERGRALRVTVPDTVGGRLVVAPVLRQIVAVLLDNALRHGDGTVTVAVRDLGSAIGVDVSDEGPGVAADPLARATMDTSGRGHGELRDLAATIGARTVRTRHGIGLPLARRLAEAESGRLWLATPTPPTFTLVLPTHGETG</sequence>
<dbReference type="InterPro" id="IPR050428">
    <property type="entry name" value="TCS_sensor_his_kinase"/>
</dbReference>
<feature type="domain" description="HAMP" evidence="12">
    <location>
        <begin position="165"/>
        <end position="217"/>
    </location>
</feature>
<dbReference type="Pfam" id="PF00672">
    <property type="entry name" value="HAMP"/>
    <property type="match status" value="1"/>
</dbReference>
<dbReference type="EMBL" id="SOCP01000003">
    <property type="protein sequence ID" value="TDV54876.1"/>
    <property type="molecule type" value="Genomic_DNA"/>
</dbReference>
<keyword evidence="6 10" id="KW-0812">Transmembrane</keyword>
<dbReference type="CDD" id="cd00075">
    <property type="entry name" value="HATPase"/>
    <property type="match status" value="1"/>
</dbReference>
<evidence type="ECO:0000259" key="11">
    <source>
        <dbReference type="PROSITE" id="PS50109"/>
    </source>
</evidence>
<keyword evidence="5" id="KW-0808">Transferase</keyword>
<protein>
    <recommendedName>
        <fullName evidence="3">histidine kinase</fullName>
        <ecNumber evidence="3">2.7.13.3</ecNumber>
    </recommendedName>
</protein>
<evidence type="ECO:0000313" key="14">
    <source>
        <dbReference type="Proteomes" id="UP000294927"/>
    </source>
</evidence>
<keyword evidence="7 13" id="KW-0418">Kinase</keyword>
<dbReference type="RefSeq" id="WP_133902012.1">
    <property type="nucleotide sequence ID" value="NZ_SOCP01000003.1"/>
</dbReference>
<reference evidence="13 14" key="1">
    <citation type="submission" date="2019-03" db="EMBL/GenBank/DDBJ databases">
        <title>Genomic Encyclopedia of Archaeal and Bacterial Type Strains, Phase II (KMG-II): from individual species to whole genera.</title>
        <authorList>
            <person name="Goeker M."/>
        </authorList>
    </citation>
    <scope>NUCLEOTIDE SEQUENCE [LARGE SCALE GENOMIC DNA]</scope>
    <source>
        <strain evidence="13 14">DSM 45499</strain>
    </source>
</reference>
<evidence type="ECO:0000313" key="13">
    <source>
        <dbReference type="EMBL" id="TDV54876.1"/>
    </source>
</evidence>
<keyword evidence="10" id="KW-0472">Membrane</keyword>
<keyword evidence="4" id="KW-0597">Phosphoprotein</keyword>
<dbReference type="Proteomes" id="UP000294927">
    <property type="component" value="Unassembled WGS sequence"/>
</dbReference>
<comment type="catalytic activity">
    <reaction evidence="1">
        <text>ATP + protein L-histidine = ADP + protein N-phospho-L-histidine.</text>
        <dbReference type="EC" id="2.7.13.3"/>
    </reaction>
</comment>
<evidence type="ECO:0000256" key="1">
    <source>
        <dbReference type="ARBA" id="ARBA00000085"/>
    </source>
</evidence>
<dbReference type="SUPFAM" id="SSF55874">
    <property type="entry name" value="ATPase domain of HSP90 chaperone/DNA topoisomerase II/histidine kinase"/>
    <property type="match status" value="1"/>
</dbReference>
<proteinExistence type="predicted"/>
<dbReference type="GO" id="GO:0005886">
    <property type="term" value="C:plasma membrane"/>
    <property type="evidence" value="ECO:0007669"/>
    <property type="project" value="UniProtKB-SubCell"/>
</dbReference>
<dbReference type="InterPro" id="IPR003661">
    <property type="entry name" value="HisK_dim/P_dom"/>
</dbReference>
<dbReference type="SUPFAM" id="SSF47384">
    <property type="entry name" value="Homodimeric domain of signal transducing histidine kinase"/>
    <property type="match status" value="1"/>
</dbReference>
<dbReference type="Gene3D" id="1.10.287.130">
    <property type="match status" value="1"/>
</dbReference>
<dbReference type="OrthoDB" id="5499837at2"/>
<evidence type="ECO:0000256" key="7">
    <source>
        <dbReference type="ARBA" id="ARBA00022777"/>
    </source>
</evidence>
<dbReference type="AlphaFoldDB" id="A0A4R7VXK7"/>
<dbReference type="SMART" id="SM00387">
    <property type="entry name" value="HATPase_c"/>
    <property type="match status" value="1"/>
</dbReference>
<name>A0A4R7VXK7_9PSEU</name>
<evidence type="ECO:0000256" key="8">
    <source>
        <dbReference type="ARBA" id="ARBA00022989"/>
    </source>
</evidence>
<dbReference type="PANTHER" id="PTHR45436">
    <property type="entry name" value="SENSOR HISTIDINE KINASE YKOH"/>
    <property type="match status" value="1"/>
</dbReference>
<feature type="domain" description="Histidine kinase" evidence="11">
    <location>
        <begin position="225"/>
        <end position="442"/>
    </location>
</feature>
<dbReference type="EC" id="2.7.13.3" evidence="3"/>
<keyword evidence="9" id="KW-0902">Two-component regulatory system</keyword>
<dbReference type="GO" id="GO:0000155">
    <property type="term" value="F:phosphorelay sensor kinase activity"/>
    <property type="evidence" value="ECO:0007669"/>
    <property type="project" value="InterPro"/>
</dbReference>
<comment type="caution">
    <text evidence="13">The sequence shown here is derived from an EMBL/GenBank/DDBJ whole genome shotgun (WGS) entry which is preliminary data.</text>
</comment>
<comment type="subcellular location">
    <subcellularLocation>
        <location evidence="2">Cell membrane</location>
    </subcellularLocation>
</comment>
<dbReference type="PROSITE" id="PS50885">
    <property type="entry name" value="HAMP"/>
    <property type="match status" value="1"/>
</dbReference>
<dbReference type="CDD" id="cd06225">
    <property type="entry name" value="HAMP"/>
    <property type="match status" value="1"/>
</dbReference>
<evidence type="ECO:0000256" key="10">
    <source>
        <dbReference type="SAM" id="Phobius"/>
    </source>
</evidence>
<evidence type="ECO:0000256" key="5">
    <source>
        <dbReference type="ARBA" id="ARBA00022679"/>
    </source>
</evidence>